<evidence type="ECO:0000256" key="2">
    <source>
        <dbReference type="ARBA" id="ARBA00020035"/>
    </source>
</evidence>
<dbReference type="PROSITE" id="PS50525">
    <property type="entry name" value="RDRP_SSRNA_NEG_SEG"/>
    <property type="match status" value="1"/>
</dbReference>
<name>A0A3G1PW29_9ORTO</name>
<evidence type="ECO:0000256" key="4">
    <source>
        <dbReference type="ARBA" id="ARBA00022679"/>
    </source>
</evidence>
<dbReference type="GO" id="GO:0003723">
    <property type="term" value="F:RNA binding"/>
    <property type="evidence" value="ECO:0007669"/>
    <property type="project" value="InterPro"/>
</dbReference>
<keyword evidence="7" id="KW-0693">Viral RNA replication</keyword>
<accession>A0A3G1PW29</accession>
<dbReference type="Pfam" id="PF00602">
    <property type="entry name" value="Flu_PB1"/>
    <property type="match status" value="1"/>
</dbReference>
<evidence type="ECO:0000256" key="7">
    <source>
        <dbReference type="ARBA" id="ARBA00022953"/>
    </source>
</evidence>
<dbReference type="InterPro" id="IPR001407">
    <property type="entry name" value="RNA_pol_PB1_influenza"/>
</dbReference>
<evidence type="ECO:0000259" key="9">
    <source>
        <dbReference type="PROSITE" id="PS50525"/>
    </source>
</evidence>
<keyword evidence="3 8" id="KW-0696">RNA-directed RNA polymerase</keyword>
<evidence type="ECO:0000313" key="10">
    <source>
        <dbReference type="EMBL" id="AVR52572.1"/>
    </source>
</evidence>
<protein>
    <recommendedName>
        <fullName evidence="2 8">RNA-directed RNA polymerase catalytic subunit</fullName>
        <ecNumber evidence="1 8">2.7.7.48</ecNumber>
    </recommendedName>
</protein>
<keyword evidence="4" id="KW-0808">Transferase</keyword>
<evidence type="ECO:0000256" key="5">
    <source>
        <dbReference type="ARBA" id="ARBA00022695"/>
    </source>
</evidence>
<organism evidence="10">
    <name type="scientific">Photinus pyralis orthomyxo-like virus 2</name>
    <dbReference type="NCBI Taxonomy" id="2137184"/>
    <lineage>
        <taxon>Viruses</taxon>
        <taxon>Riboviria</taxon>
        <taxon>Orthornavirae</taxon>
        <taxon>Negarnaviricota</taxon>
        <taxon>Polyploviricotina</taxon>
        <taxon>Insthoviricetes</taxon>
        <taxon>Articulavirales</taxon>
        <taxon>Orthomyxoviridae</taxon>
    </lineage>
</organism>
<evidence type="ECO:0000256" key="3">
    <source>
        <dbReference type="ARBA" id="ARBA00022484"/>
    </source>
</evidence>
<evidence type="ECO:0000256" key="8">
    <source>
        <dbReference type="RuleBase" id="RU004330"/>
    </source>
</evidence>
<sequence length="802" mass="91223">MINEPEFAFEEYPNTLLIETIAPDDMTEAEEIVVGKPKELDKKYTETLAIISPYYLYTGTPPFGYGTQASKVAETVLRAYSFNLKKKNRVLQVGPYEIERLQWEKEDGKFPHHETHGNFVPAELRLMVESFLKRHHAQVDDCAEKTIKEALEKNSDVLTAGRQTHCPFRSQSVTAASAYKYFFDYLTENTGLTGLTCLEWIRAICLTLENETLSHVSLEEKWAEKVKYNRVTKQRVKVHTRTTRRVKTTTKGKENVRKVALHYYTQFASYLKHKERAKKDRRAIASATMGLRMFLRIIEQFHLHLAKVIPGSTISIGGEEKKAKITNNLANDSLNHEVADTTTQGTEDATKWNECLSPGSFALMHRLLFEDSIRAKLGLPRSNEYGRLFSRVAVTGNFMMAIKSIQIGQGTQIRDQEHYSRLEWRDEHIPYMNDQTKEWYQKVSPLMTPDRQYVRASPGMLMGMLNAGSTTLGLLAANHRMNGDTMKVVTLRSSDDSMSLYLASSPHLNRRCIEMNRQNLSLIAINLSTSKTILMKKGIGEYTSWYIDEKFISQYGVETSAIRPQGKNPADDFYSIAKGTASSLQTLTVNPLGASVRLRLGIAGVRRLWRIKREIGKREGVSDKVLLLSDGGKSPWTCMNSHLEETSLREHHAESECERNYLLRVRNPENPFSEEPTPEVAFSKEMGTLVMEITETPRTVFHFTKRSNRTFGGPNQQEQAIEERSYGELLDIIRSVDPTTTIEYPKSGTNIADHLIALLETESIGIGLDEEESEMLQKAINKLKGIEDDDQVDSLDDDWDNL</sequence>
<dbReference type="GO" id="GO:0003968">
    <property type="term" value="F:RNA-directed RNA polymerase activity"/>
    <property type="evidence" value="ECO:0007669"/>
    <property type="project" value="UniProtKB-KW"/>
</dbReference>
<reference evidence="10" key="1">
    <citation type="journal article" date="2018" name="Elife">
        <title>Firefly genomes illuminate parallel origins of bioluminescence in beetles.</title>
        <authorList>
            <person name="Fallon T.R."/>
            <person name="Lower S.E."/>
            <person name="Chang C.H."/>
            <person name="Bessho-Uehara M."/>
            <person name="Martin G.J."/>
            <person name="Bewick A.J."/>
            <person name="Behringer M."/>
            <person name="Debat H.J."/>
            <person name="Wong I."/>
            <person name="Day J.C."/>
            <person name="Suvorov A."/>
            <person name="Silva C.J."/>
            <person name="Stanger-Hall K.F."/>
            <person name="Hall D.W."/>
            <person name="Schmitz R.J."/>
            <person name="Nelson D.R."/>
            <person name="Lewis S.M."/>
            <person name="Shigenobu S."/>
            <person name="Bybee S.M."/>
            <person name="Larracuente A.M."/>
            <person name="Oba Y."/>
            <person name="Weng J.K."/>
        </authorList>
    </citation>
    <scope>NUCLEOTIDE SEQUENCE</scope>
    <source>
        <strain evidence="10">NJ2</strain>
    </source>
</reference>
<proteinExistence type="predicted"/>
<evidence type="ECO:0000256" key="6">
    <source>
        <dbReference type="ARBA" id="ARBA00022741"/>
    </source>
</evidence>
<dbReference type="GO" id="GO:0000166">
    <property type="term" value="F:nucleotide binding"/>
    <property type="evidence" value="ECO:0007669"/>
    <property type="project" value="UniProtKB-KW"/>
</dbReference>
<dbReference type="EC" id="2.7.7.48" evidence="1 8"/>
<evidence type="ECO:0000256" key="1">
    <source>
        <dbReference type="ARBA" id="ARBA00012494"/>
    </source>
</evidence>
<dbReference type="GO" id="GO:0039694">
    <property type="term" value="P:viral RNA genome replication"/>
    <property type="evidence" value="ECO:0007669"/>
    <property type="project" value="InterPro"/>
</dbReference>
<keyword evidence="6" id="KW-0547">Nucleotide-binding</keyword>
<comment type="catalytic activity">
    <reaction evidence="8">
        <text>RNA(n) + a ribonucleoside 5'-triphosphate = RNA(n+1) + diphosphate</text>
        <dbReference type="Rhea" id="RHEA:21248"/>
        <dbReference type="Rhea" id="RHEA-COMP:14527"/>
        <dbReference type="Rhea" id="RHEA-COMP:17342"/>
        <dbReference type="ChEBI" id="CHEBI:33019"/>
        <dbReference type="ChEBI" id="CHEBI:61557"/>
        <dbReference type="ChEBI" id="CHEBI:140395"/>
        <dbReference type="EC" id="2.7.7.48"/>
    </reaction>
</comment>
<dbReference type="EMBL" id="MG972993">
    <property type="protein sequence ID" value="AVR52572.1"/>
    <property type="molecule type" value="Genomic_RNA"/>
</dbReference>
<keyword evidence="5" id="KW-0548">Nucleotidyltransferase</keyword>
<feature type="domain" description="RdRp catalytic" evidence="9">
    <location>
        <begin position="331"/>
        <end position="533"/>
    </location>
</feature>
<dbReference type="InterPro" id="IPR007099">
    <property type="entry name" value="RNA-dir_pol_NSvirus"/>
</dbReference>